<dbReference type="SMART" id="SM00345">
    <property type="entry name" value="HTH_GNTR"/>
    <property type="match status" value="1"/>
</dbReference>
<keyword evidence="2" id="KW-0805">Transcription regulation</keyword>
<dbReference type="AlphaFoldDB" id="A0A1H2X6J1"/>
<dbReference type="InterPro" id="IPR012770">
    <property type="entry name" value="TreR"/>
</dbReference>
<dbReference type="SUPFAM" id="SSF46785">
    <property type="entry name" value="Winged helix' DNA-binding domain"/>
    <property type="match status" value="1"/>
</dbReference>
<organism evidence="7 8">
    <name type="scientific">Marinococcus luteus</name>
    <dbReference type="NCBI Taxonomy" id="1122204"/>
    <lineage>
        <taxon>Bacteria</taxon>
        <taxon>Bacillati</taxon>
        <taxon>Bacillota</taxon>
        <taxon>Bacilli</taxon>
        <taxon>Bacillales</taxon>
        <taxon>Bacillaceae</taxon>
        <taxon>Marinococcus</taxon>
    </lineage>
</organism>
<sequence length="239" mass="27924">MGTKRKYLDIYEEIARGIRNEQFQPHVLLPSEHELTSMYETSRETIRKALNLLSEHGYIQKIQGKGSVVLETGRFDFPVSGLVSFKELAEQTGSTSETHVHSLTLSTLPPALQHVLEVQETEQVWEVKRQRKMDGENIVLDIDYLLERWVPGLTEDICADSIYNYVENKLKLVISFARKEITIEKPTEEDKQLLDLYPDSSIAVVRNYVYLDNAELFQYTESRHRSDKFRFIDFARRHR</sequence>
<name>A0A1H2X6J1_9BACI</name>
<proteinExistence type="predicted"/>
<dbReference type="PANTHER" id="PTHR44846:SF12">
    <property type="entry name" value="HTH-TYPE TRANSCRIPTIONAL REGULATOR TRER"/>
    <property type="match status" value="1"/>
</dbReference>
<protein>
    <recommendedName>
        <fullName evidence="5">Trehalose operon repressor</fullName>
    </recommendedName>
</protein>
<dbReference type="STRING" id="1122204.SAMN05421781_2673"/>
<dbReference type="InterPro" id="IPR036388">
    <property type="entry name" value="WH-like_DNA-bd_sf"/>
</dbReference>
<evidence type="ECO:0000313" key="8">
    <source>
        <dbReference type="Proteomes" id="UP000199488"/>
    </source>
</evidence>
<dbReference type="InterPro" id="IPR011663">
    <property type="entry name" value="UTRA"/>
</dbReference>
<dbReference type="CDD" id="cd07377">
    <property type="entry name" value="WHTH_GntR"/>
    <property type="match status" value="1"/>
</dbReference>
<dbReference type="GO" id="GO:0003677">
    <property type="term" value="F:DNA binding"/>
    <property type="evidence" value="ECO:0007669"/>
    <property type="project" value="UniProtKB-UniRule"/>
</dbReference>
<dbReference type="Pfam" id="PF00392">
    <property type="entry name" value="GntR"/>
    <property type="match status" value="1"/>
</dbReference>
<dbReference type="FunFam" id="3.40.1410.10:FF:000008">
    <property type="entry name" value="Transcriptional regulator, GntR family"/>
    <property type="match status" value="1"/>
</dbReference>
<evidence type="ECO:0000256" key="1">
    <source>
        <dbReference type="ARBA" id="ARBA00022491"/>
    </source>
</evidence>
<dbReference type="InterPro" id="IPR050679">
    <property type="entry name" value="Bact_HTH_transcr_reg"/>
</dbReference>
<dbReference type="PANTHER" id="PTHR44846">
    <property type="entry name" value="MANNOSYL-D-GLYCERATE TRANSPORT/METABOLISM SYSTEM REPRESSOR MNGR-RELATED"/>
    <property type="match status" value="1"/>
</dbReference>
<feature type="domain" description="HTH gntR-type" evidence="6">
    <location>
        <begin position="4"/>
        <end position="72"/>
    </location>
</feature>
<dbReference type="RefSeq" id="WP_091616077.1">
    <property type="nucleotide sequence ID" value="NZ_FNNC01000006.1"/>
</dbReference>
<accession>A0A1H2X6J1</accession>
<evidence type="ECO:0000313" key="7">
    <source>
        <dbReference type="EMBL" id="SDW88388.1"/>
    </source>
</evidence>
<evidence type="ECO:0000256" key="5">
    <source>
        <dbReference type="NCBIfam" id="TIGR02404"/>
    </source>
</evidence>
<dbReference type="PROSITE" id="PS50949">
    <property type="entry name" value="HTH_GNTR"/>
    <property type="match status" value="1"/>
</dbReference>
<evidence type="ECO:0000259" key="6">
    <source>
        <dbReference type="PROSITE" id="PS50949"/>
    </source>
</evidence>
<keyword evidence="4" id="KW-0804">Transcription</keyword>
<dbReference type="NCBIfam" id="TIGR02404">
    <property type="entry name" value="trehalos_R_Bsub"/>
    <property type="match status" value="1"/>
</dbReference>
<evidence type="ECO:0000256" key="2">
    <source>
        <dbReference type="ARBA" id="ARBA00023015"/>
    </source>
</evidence>
<dbReference type="GO" id="GO:0003700">
    <property type="term" value="F:DNA-binding transcription factor activity"/>
    <property type="evidence" value="ECO:0007669"/>
    <property type="project" value="UniProtKB-UniRule"/>
</dbReference>
<dbReference type="InterPro" id="IPR028978">
    <property type="entry name" value="Chorismate_lyase_/UTRA_dom_sf"/>
</dbReference>
<gene>
    <name evidence="7" type="ORF">SAMN05421781_2673</name>
</gene>
<dbReference type="SUPFAM" id="SSF64288">
    <property type="entry name" value="Chorismate lyase-like"/>
    <property type="match status" value="1"/>
</dbReference>
<evidence type="ECO:0000256" key="3">
    <source>
        <dbReference type="ARBA" id="ARBA00023125"/>
    </source>
</evidence>
<dbReference type="Gene3D" id="3.40.1410.10">
    <property type="entry name" value="Chorismate lyase-like"/>
    <property type="match status" value="1"/>
</dbReference>
<dbReference type="EMBL" id="FNNC01000006">
    <property type="protein sequence ID" value="SDW88388.1"/>
    <property type="molecule type" value="Genomic_DNA"/>
</dbReference>
<dbReference type="SMART" id="SM00866">
    <property type="entry name" value="UTRA"/>
    <property type="match status" value="1"/>
</dbReference>
<reference evidence="7 8" key="1">
    <citation type="submission" date="2016-10" db="EMBL/GenBank/DDBJ databases">
        <authorList>
            <person name="de Groot N.N."/>
        </authorList>
    </citation>
    <scope>NUCLEOTIDE SEQUENCE [LARGE SCALE GENOMIC DNA]</scope>
    <source>
        <strain evidence="7 8">DSM 23126</strain>
    </source>
</reference>
<dbReference type="Proteomes" id="UP000199488">
    <property type="component" value="Unassembled WGS sequence"/>
</dbReference>
<evidence type="ECO:0000256" key="4">
    <source>
        <dbReference type="ARBA" id="ARBA00023163"/>
    </source>
</evidence>
<dbReference type="GO" id="GO:0045892">
    <property type="term" value="P:negative regulation of DNA-templated transcription"/>
    <property type="evidence" value="ECO:0007669"/>
    <property type="project" value="TreeGrafter"/>
</dbReference>
<keyword evidence="1" id="KW-0678">Repressor</keyword>
<keyword evidence="8" id="KW-1185">Reference proteome</keyword>
<dbReference type="PRINTS" id="PR00035">
    <property type="entry name" value="HTHGNTR"/>
</dbReference>
<dbReference type="Gene3D" id="1.10.10.10">
    <property type="entry name" value="Winged helix-like DNA-binding domain superfamily/Winged helix DNA-binding domain"/>
    <property type="match status" value="1"/>
</dbReference>
<dbReference type="OrthoDB" id="9816541at2"/>
<keyword evidence="3" id="KW-0238">DNA-binding</keyword>
<dbReference type="InterPro" id="IPR000524">
    <property type="entry name" value="Tscrpt_reg_HTH_GntR"/>
</dbReference>
<dbReference type="InterPro" id="IPR036390">
    <property type="entry name" value="WH_DNA-bd_sf"/>
</dbReference>
<dbReference type="Pfam" id="PF07702">
    <property type="entry name" value="UTRA"/>
    <property type="match status" value="1"/>
</dbReference>